<evidence type="ECO:0000259" key="2">
    <source>
        <dbReference type="Pfam" id="PF07687"/>
    </source>
</evidence>
<evidence type="ECO:0000256" key="1">
    <source>
        <dbReference type="PIRNR" id="PIRNR037226"/>
    </source>
</evidence>
<dbReference type="KEGG" id="aqu:100632725"/>
<dbReference type="NCBIfam" id="TIGR01891">
    <property type="entry name" value="amidohydrolases"/>
    <property type="match status" value="1"/>
</dbReference>
<gene>
    <name evidence="3" type="primary">100632725</name>
</gene>
<dbReference type="OMA" id="LMVHPDE"/>
<sequence length="391" mass="41978">MEYKSIASEVIRKNKEELKELSREIWNNPELNFKEYKSSSTIMNYLEEKGFTVTRGYCGLETAFKAEYGNKERGGPNVCVICEYDALPGIGHACGHNLIAEAGVGAGLGVQGAIAAGLKGHVTVMGTPAEEGGGGKVLMIERGGFTGVDLAMMVHPAPYTSIHNEYLCITRLLVTFKGKAAHAAAFPWEGVNALDGAVAAYTAVSLARQQFKPTWRVHGIFAEGGVKPNIIPERAVLDYYIRAPTRSELAVVKDKMIACFKGAAAGTGCEVSIEKKDQDYENVLTNKVLADLFTDNILALGVTDIRPSGPAGSTDMGNVTHVVPGIHPKYAIGGGEVNHSPGFTAVANSDSSHDTTLIMSEGMAHTCIDILTNNELLVRAKEEFERDKDLK</sequence>
<evidence type="ECO:0000313" key="3">
    <source>
        <dbReference type="EnsemblMetazoa" id="Aqu2.1.07511_001"/>
    </source>
</evidence>
<dbReference type="Proteomes" id="UP000007879">
    <property type="component" value="Unassembled WGS sequence"/>
</dbReference>
<comment type="similarity">
    <text evidence="1">Belongs to the peptidase M20A family.</text>
</comment>
<dbReference type="Gene3D" id="3.40.630.10">
    <property type="entry name" value="Zn peptidases"/>
    <property type="match status" value="1"/>
</dbReference>
<dbReference type="InParanoid" id="A0A1X7SZ98"/>
<organism evidence="3">
    <name type="scientific">Amphimedon queenslandica</name>
    <name type="common">Sponge</name>
    <dbReference type="NCBI Taxonomy" id="400682"/>
    <lineage>
        <taxon>Eukaryota</taxon>
        <taxon>Metazoa</taxon>
        <taxon>Porifera</taxon>
        <taxon>Demospongiae</taxon>
        <taxon>Heteroscleromorpha</taxon>
        <taxon>Haplosclerida</taxon>
        <taxon>Niphatidae</taxon>
        <taxon>Amphimedon</taxon>
    </lineage>
</organism>
<evidence type="ECO:0000313" key="4">
    <source>
        <dbReference type="Proteomes" id="UP000007879"/>
    </source>
</evidence>
<dbReference type="Gene3D" id="3.30.70.360">
    <property type="match status" value="1"/>
</dbReference>
<dbReference type="SUPFAM" id="SSF55031">
    <property type="entry name" value="Bacterial exopeptidase dimerisation domain"/>
    <property type="match status" value="1"/>
</dbReference>
<dbReference type="PANTHER" id="PTHR30575:SF0">
    <property type="entry name" value="XAA-ARG DIPEPTIDASE"/>
    <property type="match status" value="1"/>
</dbReference>
<proteinExistence type="inferred from homology"/>
<dbReference type="InterPro" id="IPR036264">
    <property type="entry name" value="Bact_exopeptidase_dim_dom"/>
</dbReference>
<dbReference type="PIRSF" id="PIRSF037226">
    <property type="entry name" value="Amidohydrolase_ACY1L2_prd"/>
    <property type="match status" value="1"/>
</dbReference>
<protein>
    <recommendedName>
        <fullName evidence="1">Peptidase M20 domain-containing protein 2</fullName>
    </recommendedName>
</protein>
<dbReference type="InterPro" id="IPR052030">
    <property type="entry name" value="Peptidase_M20/M20A_hydrolases"/>
</dbReference>
<keyword evidence="4" id="KW-1185">Reference proteome</keyword>
<name>A0A1X7SZ98_AMPQE</name>
<dbReference type="InterPro" id="IPR011650">
    <property type="entry name" value="Peptidase_M20_dimer"/>
</dbReference>
<dbReference type="eggNOG" id="ENOG502QQPD">
    <property type="taxonomic scope" value="Eukaryota"/>
</dbReference>
<dbReference type="EnsemblMetazoa" id="Aqu2.1.07511_001">
    <property type="protein sequence ID" value="Aqu2.1.07511_001"/>
    <property type="gene ID" value="Aqu2.1.07511"/>
</dbReference>
<dbReference type="SUPFAM" id="SSF53187">
    <property type="entry name" value="Zn-dependent exopeptidases"/>
    <property type="match status" value="1"/>
</dbReference>
<dbReference type="InterPro" id="IPR017439">
    <property type="entry name" value="Amidohydrolase"/>
</dbReference>
<reference evidence="3" key="2">
    <citation type="submission" date="2017-05" db="UniProtKB">
        <authorList>
            <consortium name="EnsemblMetazoa"/>
        </authorList>
    </citation>
    <scope>IDENTIFICATION</scope>
</reference>
<dbReference type="CDD" id="cd05672">
    <property type="entry name" value="M20_ACY1L2-like"/>
    <property type="match status" value="1"/>
</dbReference>
<dbReference type="Pfam" id="PF07687">
    <property type="entry name" value="M20_dimer"/>
    <property type="match status" value="1"/>
</dbReference>
<dbReference type="AlphaFoldDB" id="A0A1X7SZ98"/>
<dbReference type="InterPro" id="IPR017144">
    <property type="entry name" value="Xaa-Arg_dipeptidase"/>
</dbReference>
<dbReference type="FunFam" id="3.30.70.360:FF:000004">
    <property type="entry name" value="Peptidase M20 domain-containing protein 2"/>
    <property type="match status" value="1"/>
</dbReference>
<dbReference type="GO" id="GO:0016805">
    <property type="term" value="F:dipeptidase activity"/>
    <property type="evidence" value="ECO:0007669"/>
    <property type="project" value="InterPro"/>
</dbReference>
<dbReference type="Pfam" id="PF01546">
    <property type="entry name" value="Peptidase_M20"/>
    <property type="match status" value="1"/>
</dbReference>
<dbReference type="InterPro" id="IPR002933">
    <property type="entry name" value="Peptidase_M20"/>
</dbReference>
<dbReference type="PANTHER" id="PTHR30575">
    <property type="entry name" value="PEPTIDASE M20"/>
    <property type="match status" value="1"/>
</dbReference>
<feature type="domain" description="Peptidase M20 dimerisation" evidence="2">
    <location>
        <begin position="173"/>
        <end position="263"/>
    </location>
</feature>
<dbReference type="EnsemblMetazoa" id="XM_003391326.3">
    <property type="protein sequence ID" value="XP_003391374.1"/>
    <property type="gene ID" value="LOC100632725"/>
</dbReference>
<accession>A0A1X7SZ98</accession>
<reference evidence="4" key="1">
    <citation type="journal article" date="2010" name="Nature">
        <title>The Amphimedon queenslandica genome and the evolution of animal complexity.</title>
        <authorList>
            <person name="Srivastava M."/>
            <person name="Simakov O."/>
            <person name="Chapman J."/>
            <person name="Fahey B."/>
            <person name="Gauthier M.E."/>
            <person name="Mitros T."/>
            <person name="Richards G.S."/>
            <person name="Conaco C."/>
            <person name="Dacre M."/>
            <person name="Hellsten U."/>
            <person name="Larroux C."/>
            <person name="Putnam N.H."/>
            <person name="Stanke M."/>
            <person name="Adamska M."/>
            <person name="Darling A."/>
            <person name="Degnan S.M."/>
            <person name="Oakley T.H."/>
            <person name="Plachetzki D.C."/>
            <person name="Zhai Y."/>
            <person name="Adamski M."/>
            <person name="Calcino A."/>
            <person name="Cummins S.F."/>
            <person name="Goodstein D.M."/>
            <person name="Harris C."/>
            <person name="Jackson D.J."/>
            <person name="Leys S.P."/>
            <person name="Shu S."/>
            <person name="Woodcroft B.J."/>
            <person name="Vervoort M."/>
            <person name="Kosik K.S."/>
            <person name="Manning G."/>
            <person name="Degnan B.M."/>
            <person name="Rokhsar D.S."/>
        </authorList>
    </citation>
    <scope>NUCLEOTIDE SEQUENCE [LARGE SCALE GENOMIC DNA]</scope>
</reference>
<dbReference type="OrthoDB" id="6119954at2759"/>